<feature type="compositionally biased region" description="Basic and acidic residues" evidence="1">
    <location>
        <begin position="312"/>
        <end position="341"/>
    </location>
</feature>
<accession>A0A9W8BKC4</accession>
<dbReference type="PANTHER" id="PTHR23149">
    <property type="entry name" value="G PATCH DOMAIN CONTAINING PROTEIN"/>
    <property type="match status" value="1"/>
</dbReference>
<dbReference type="GO" id="GO:0010521">
    <property type="term" value="F:telomerase inhibitor activity"/>
    <property type="evidence" value="ECO:0007669"/>
    <property type="project" value="TreeGrafter"/>
</dbReference>
<dbReference type="Pfam" id="PF01585">
    <property type="entry name" value="G-patch"/>
    <property type="match status" value="1"/>
</dbReference>
<dbReference type="SMART" id="SM00443">
    <property type="entry name" value="G_patch"/>
    <property type="match status" value="1"/>
</dbReference>
<dbReference type="InterPro" id="IPR050656">
    <property type="entry name" value="PINX1"/>
</dbReference>
<feature type="region of interest" description="Disordered" evidence="1">
    <location>
        <begin position="244"/>
        <end position="341"/>
    </location>
</feature>
<reference evidence="3" key="1">
    <citation type="submission" date="2022-07" db="EMBL/GenBank/DDBJ databases">
        <title>Phylogenomic reconstructions and comparative analyses of Kickxellomycotina fungi.</title>
        <authorList>
            <person name="Reynolds N.K."/>
            <person name="Stajich J.E."/>
            <person name="Barry K."/>
            <person name="Grigoriev I.V."/>
            <person name="Crous P."/>
            <person name="Smith M.E."/>
        </authorList>
    </citation>
    <scope>NUCLEOTIDE SEQUENCE</scope>
    <source>
        <strain evidence="3">IMI 214461</strain>
    </source>
</reference>
<dbReference type="PANTHER" id="PTHR23149:SF27">
    <property type="entry name" value="PIN2_TERF1-INTERACTING TELOMERASE INHIBITOR 1"/>
    <property type="match status" value="1"/>
</dbReference>
<organism evidence="3 4">
    <name type="scientific">Coemansia thaxteri</name>
    <dbReference type="NCBI Taxonomy" id="2663907"/>
    <lineage>
        <taxon>Eukaryota</taxon>
        <taxon>Fungi</taxon>
        <taxon>Fungi incertae sedis</taxon>
        <taxon>Zoopagomycota</taxon>
        <taxon>Kickxellomycotina</taxon>
        <taxon>Kickxellomycetes</taxon>
        <taxon>Kickxellales</taxon>
        <taxon>Kickxellaceae</taxon>
        <taxon>Coemansia</taxon>
    </lineage>
</organism>
<keyword evidence="4" id="KW-1185">Reference proteome</keyword>
<feature type="compositionally biased region" description="Polar residues" evidence="1">
    <location>
        <begin position="177"/>
        <end position="215"/>
    </location>
</feature>
<feature type="domain" description="G-patch" evidence="2">
    <location>
        <begin position="25"/>
        <end position="71"/>
    </location>
</feature>
<dbReference type="InterPro" id="IPR000467">
    <property type="entry name" value="G_patch_dom"/>
</dbReference>
<proteinExistence type="predicted"/>
<sequence length="341" mass="37459">MGLSEQKERLIFSADPRNTNWSSDKGRFGFKMLEKMGWSEGKGLGAKEDGMQEHVKIKLKTNNFGIGADKKNIRNWLENADGFSELLSRLNSEADTTPADTADEDKKRKKDKKSKRKQQSGSEADIPETAAVVEAETAPSSSVCSNRLSHRSRFRQMKKMALRDEKGLQEIFGVRSAPSTFANTPDTSKSGSPGAQSGSSTPLPAPPSTQTTRTIETGVSVADYFAQKLAANPALAALYGVGSVSTPPAEFASANNKREAIASTGDEPEAEERVSKKRKSESSESKEDKKKDKADKKQAKEDKKRAKVDKKRAKEEKKQAKEVKKQAKEVKKQAKDCKRSK</sequence>
<comment type="caution">
    <text evidence="3">The sequence shown here is derived from an EMBL/GenBank/DDBJ whole genome shotgun (WGS) entry which is preliminary data.</text>
</comment>
<evidence type="ECO:0000313" key="4">
    <source>
        <dbReference type="Proteomes" id="UP001150907"/>
    </source>
</evidence>
<feature type="compositionally biased region" description="Basic and acidic residues" evidence="1">
    <location>
        <begin position="280"/>
        <end position="304"/>
    </location>
</feature>
<dbReference type="Proteomes" id="UP001150907">
    <property type="component" value="Unassembled WGS sequence"/>
</dbReference>
<dbReference type="EMBL" id="JANBQF010000161">
    <property type="protein sequence ID" value="KAJ2004325.1"/>
    <property type="molecule type" value="Genomic_DNA"/>
</dbReference>
<feature type="compositionally biased region" description="Basic residues" evidence="1">
    <location>
        <begin position="107"/>
        <end position="118"/>
    </location>
</feature>
<evidence type="ECO:0000313" key="3">
    <source>
        <dbReference type="EMBL" id="KAJ2004325.1"/>
    </source>
</evidence>
<gene>
    <name evidence="3" type="ORF">H4R26_002573</name>
</gene>
<name>A0A9W8BKC4_9FUNG</name>
<evidence type="ECO:0000256" key="1">
    <source>
        <dbReference type="SAM" id="MobiDB-lite"/>
    </source>
</evidence>
<feature type="compositionally biased region" description="Low complexity" evidence="1">
    <location>
        <begin position="127"/>
        <end position="143"/>
    </location>
</feature>
<dbReference type="AlphaFoldDB" id="A0A9W8BKC4"/>
<protein>
    <recommendedName>
        <fullName evidence="2">G-patch domain-containing protein</fullName>
    </recommendedName>
</protein>
<feature type="region of interest" description="Disordered" evidence="1">
    <location>
        <begin position="89"/>
        <end position="153"/>
    </location>
</feature>
<dbReference type="PROSITE" id="PS50174">
    <property type="entry name" value="G_PATCH"/>
    <property type="match status" value="1"/>
</dbReference>
<evidence type="ECO:0000259" key="2">
    <source>
        <dbReference type="PROSITE" id="PS50174"/>
    </source>
</evidence>
<dbReference type="OrthoDB" id="29523at2759"/>
<dbReference type="GO" id="GO:0005730">
    <property type="term" value="C:nucleolus"/>
    <property type="evidence" value="ECO:0007669"/>
    <property type="project" value="TreeGrafter"/>
</dbReference>
<dbReference type="GO" id="GO:0003676">
    <property type="term" value="F:nucleic acid binding"/>
    <property type="evidence" value="ECO:0007669"/>
    <property type="project" value="InterPro"/>
</dbReference>
<feature type="region of interest" description="Disordered" evidence="1">
    <location>
        <begin position="170"/>
        <end position="215"/>
    </location>
</feature>